<keyword evidence="2" id="KW-1133">Transmembrane helix</keyword>
<dbReference type="EC" id="3.1.4.-" evidence="1"/>
<dbReference type="PANTHER" id="PTHR47618:SF2">
    <property type="entry name" value="CYCLIC-DI-AMP PHOSPHODIESTERASE GDPP"/>
    <property type="match status" value="1"/>
</dbReference>
<feature type="domain" description="GGDEF" evidence="3">
    <location>
        <begin position="202"/>
        <end position="330"/>
    </location>
</feature>
<dbReference type="Gene3D" id="3.10.310.30">
    <property type="match status" value="1"/>
</dbReference>
<dbReference type="RefSeq" id="WP_186854209.1">
    <property type="nucleotide sequence ID" value="NZ_JACOPG010000002.1"/>
</dbReference>
<name>A0ABR7GFS5_9FIRM</name>
<comment type="function">
    <text evidence="1">Has phosphodiesterase (PDE) activity against cyclic-di-AMP (c-di-AMP).</text>
</comment>
<dbReference type="Pfam" id="PF02272">
    <property type="entry name" value="DHHA1"/>
    <property type="match status" value="1"/>
</dbReference>
<evidence type="ECO:0000256" key="1">
    <source>
        <dbReference type="PIRNR" id="PIRNR026583"/>
    </source>
</evidence>
<gene>
    <name evidence="4" type="ORF">H8R94_06715</name>
</gene>
<proteinExistence type="inferred from homology"/>
<keyword evidence="1" id="KW-1003">Cell membrane</keyword>
<dbReference type="Gene3D" id="3.90.1640.10">
    <property type="entry name" value="inorganic pyrophosphatase (n-terminal core)"/>
    <property type="match status" value="1"/>
</dbReference>
<dbReference type="Pfam" id="PF24898">
    <property type="entry name" value="GGDEF_GdpP"/>
    <property type="match status" value="1"/>
</dbReference>
<feature type="transmembrane region" description="Helical" evidence="2">
    <location>
        <begin position="16"/>
        <end position="33"/>
    </location>
</feature>
<dbReference type="PANTHER" id="PTHR47618">
    <property type="entry name" value="BIFUNCTIONAL OLIGORIBONUCLEASE AND PAP PHOSPHATASE NRNA"/>
    <property type="match status" value="1"/>
</dbReference>
<dbReference type="PROSITE" id="PS50887">
    <property type="entry name" value="GGDEF"/>
    <property type="match status" value="1"/>
</dbReference>
<dbReference type="PIRSF" id="PIRSF026583">
    <property type="entry name" value="YybT"/>
    <property type="match status" value="1"/>
</dbReference>
<dbReference type="Gene3D" id="3.30.450.20">
    <property type="entry name" value="PAS domain"/>
    <property type="match status" value="1"/>
</dbReference>
<dbReference type="InterPro" id="IPR014528">
    <property type="entry name" value="GdpP/PdeA"/>
</dbReference>
<dbReference type="SUPFAM" id="SSF64182">
    <property type="entry name" value="DHH phosphoesterases"/>
    <property type="match status" value="1"/>
</dbReference>
<evidence type="ECO:0000313" key="5">
    <source>
        <dbReference type="Proteomes" id="UP000643810"/>
    </source>
</evidence>
<dbReference type="InterPro" id="IPR001667">
    <property type="entry name" value="DDH_dom"/>
</dbReference>
<comment type="similarity">
    <text evidence="1">Belongs to the GdpP/PdeA phosphodiesterase family.</text>
</comment>
<dbReference type="InterPro" id="IPR051319">
    <property type="entry name" value="Oligoribo/pAp-PDE_c-di-AMP_PDE"/>
</dbReference>
<protein>
    <recommendedName>
        <fullName evidence="1">Cyclic-di-AMP phosphodiesterase</fullName>
        <ecNumber evidence="1">3.1.4.-</ecNumber>
    </recommendedName>
</protein>
<evidence type="ECO:0000259" key="3">
    <source>
        <dbReference type="PROSITE" id="PS50887"/>
    </source>
</evidence>
<keyword evidence="2" id="KW-0812">Transmembrane</keyword>
<sequence>METIKYTGKLQRYFRAPIYMIILFVAGDVLVYLQNIKAGALVSVCIIIYAAIALWYYRTCAARLNEEIIHFATHYGTVQKELLNKFQIPYALMDYTGKVLWVNEEFARVTGRDKHYNKSITSIFKEITREEIQKAVNNNFYVELEFGDRKYAADMQRLQFNEDQDADAMEIMTEADNFNSLIALLLFDQTELDYYKEENEKQKLVVALVHIDNYEEVFDSIEEVKRSLLTAIIDRKVNKYFQNVDAIVRKLDRDKFMVLFQQQYLAKLEEDKFSILEDIKSTKAGNELEITLSMGFGIGGNSYVQNAEFARVAIDLALGRGGSQAVIKNNGDVSYYGVRGKEIERNTRVKARVKAQALREIMETREQIIIMGHPIADVDSFGAAVGLYCAAREIRKNARIVLNTVTSSLRPLVESFSEEAGYPADMFINSEQAEEMADAQTLVIVVDTNRPSYTDCSRLLEISKSIVVFDHHRQGSEQVVNPILSYIEPYASSACEMIAEVLQYFSEKVHLKSNEADCIYAGILIDTNNFMTKTGVRTFEAAAYLRRCGAEVTRVRKLLREDMAAYKARAEIIRHAEVYRGLFAISICESQELESPTVVGAKAANELLNIVGIKASFVLTEFQHKIYVSSRSIDEIDVQQIMERLGGGGHLNVAGAQIENASVEEVKRRIEDILDIMIDEGEIKL</sequence>
<comment type="caution">
    <text evidence="4">The sequence shown here is derived from an EMBL/GenBank/DDBJ whole genome shotgun (WGS) entry which is preliminary data.</text>
</comment>
<keyword evidence="1 2" id="KW-0472">Membrane</keyword>
<comment type="subcellular location">
    <subcellularLocation>
        <location evidence="1">Cell membrane</location>
    </subcellularLocation>
</comment>
<reference evidence="4 5" key="1">
    <citation type="submission" date="2020-08" db="EMBL/GenBank/DDBJ databases">
        <title>Genome public.</title>
        <authorList>
            <person name="Liu C."/>
            <person name="Sun Q."/>
        </authorList>
    </citation>
    <scope>NUCLEOTIDE SEQUENCE [LARGE SCALE GENOMIC DNA]</scope>
    <source>
        <strain evidence="4 5">NSJ-9</strain>
    </source>
</reference>
<evidence type="ECO:0000256" key="2">
    <source>
        <dbReference type="SAM" id="Phobius"/>
    </source>
</evidence>
<comment type="catalytic activity">
    <reaction evidence="1">
        <text>3',3'-c-di-AMP + H2O = 5'-O-phosphonoadenylyl-(3'-&gt;5')-adenosine + H(+)</text>
        <dbReference type="Rhea" id="RHEA:54420"/>
        <dbReference type="ChEBI" id="CHEBI:15377"/>
        <dbReference type="ChEBI" id="CHEBI:15378"/>
        <dbReference type="ChEBI" id="CHEBI:71500"/>
        <dbReference type="ChEBI" id="CHEBI:138171"/>
    </reaction>
</comment>
<feature type="transmembrane region" description="Helical" evidence="2">
    <location>
        <begin position="40"/>
        <end position="57"/>
    </location>
</feature>
<dbReference type="Pfam" id="PF01368">
    <property type="entry name" value="DHH"/>
    <property type="match status" value="1"/>
</dbReference>
<evidence type="ECO:0000313" key="4">
    <source>
        <dbReference type="EMBL" id="MBC5686300.1"/>
    </source>
</evidence>
<dbReference type="EMBL" id="JACOPG010000002">
    <property type="protein sequence ID" value="MBC5686300.1"/>
    <property type="molecule type" value="Genomic_DNA"/>
</dbReference>
<dbReference type="InterPro" id="IPR000160">
    <property type="entry name" value="GGDEF_dom"/>
</dbReference>
<accession>A0ABR7GFS5</accession>
<dbReference type="InterPro" id="IPR038763">
    <property type="entry name" value="DHH_sf"/>
</dbReference>
<keyword evidence="1" id="KW-0378">Hydrolase</keyword>
<dbReference type="InterPro" id="IPR003156">
    <property type="entry name" value="DHHA1_dom"/>
</dbReference>
<keyword evidence="5" id="KW-1185">Reference proteome</keyword>
<organism evidence="4 5">
    <name type="scientific">Roseburia lenta</name>
    <dbReference type="NCBI Taxonomy" id="2763061"/>
    <lineage>
        <taxon>Bacteria</taxon>
        <taxon>Bacillati</taxon>
        <taxon>Bacillota</taxon>
        <taxon>Clostridia</taxon>
        <taxon>Lachnospirales</taxon>
        <taxon>Lachnospiraceae</taxon>
        <taxon>Roseburia</taxon>
    </lineage>
</organism>
<dbReference type="Proteomes" id="UP000643810">
    <property type="component" value="Unassembled WGS sequence"/>
</dbReference>